<dbReference type="EMBL" id="JAAAWP010000001">
    <property type="protein sequence ID" value="NDW20434.1"/>
    <property type="molecule type" value="Genomic_DNA"/>
</dbReference>
<dbReference type="InterPro" id="IPR036835">
    <property type="entry name" value="SeqA_DNA-bd_C_sf"/>
</dbReference>
<accession>A0A6L9MQB4</accession>
<dbReference type="InterPro" id="IPR010985">
    <property type="entry name" value="Ribbon_hlx_hlx"/>
</dbReference>
<feature type="compositionally biased region" description="Polar residues" evidence="1">
    <location>
        <begin position="81"/>
        <end position="105"/>
    </location>
</feature>
<feature type="compositionally biased region" description="Low complexity" evidence="1">
    <location>
        <begin position="48"/>
        <end position="73"/>
    </location>
</feature>
<dbReference type="SUPFAM" id="SSF82808">
    <property type="entry name" value="Replication modulator SeqA, C-terminal DNA-binding domain"/>
    <property type="match status" value="1"/>
</dbReference>
<dbReference type="GO" id="GO:0003677">
    <property type="term" value="F:DNA binding"/>
    <property type="evidence" value="ECO:0007669"/>
    <property type="project" value="InterPro"/>
</dbReference>
<feature type="compositionally biased region" description="Low complexity" evidence="1">
    <location>
        <begin position="110"/>
        <end position="154"/>
    </location>
</feature>
<dbReference type="GO" id="GO:0006355">
    <property type="term" value="P:regulation of DNA-templated transcription"/>
    <property type="evidence" value="ECO:0007669"/>
    <property type="project" value="InterPro"/>
</dbReference>
<dbReference type="Pfam" id="PF03925">
    <property type="entry name" value="SeqA"/>
    <property type="match status" value="1"/>
</dbReference>
<feature type="domain" description="Negative modulator of initiation of replication SeqA N-terminal" evidence="3">
    <location>
        <begin position="1"/>
        <end position="33"/>
    </location>
</feature>
<dbReference type="RefSeq" id="WP_163109827.1">
    <property type="nucleotide sequence ID" value="NZ_JAAAWP010000001.1"/>
</dbReference>
<dbReference type="SUPFAM" id="SSF47598">
    <property type="entry name" value="Ribbon-helix-helix"/>
    <property type="match status" value="1"/>
</dbReference>
<comment type="caution">
    <text evidence="4">The sequence shown here is derived from an EMBL/GenBank/DDBJ whole genome shotgun (WGS) entry which is preliminary data.</text>
</comment>
<feature type="region of interest" description="Disordered" evidence="1">
    <location>
        <begin position="46"/>
        <end position="168"/>
    </location>
</feature>
<evidence type="ECO:0000313" key="5">
    <source>
        <dbReference type="Proteomes" id="UP000478837"/>
    </source>
</evidence>
<evidence type="ECO:0000259" key="2">
    <source>
        <dbReference type="Pfam" id="PF03925"/>
    </source>
</evidence>
<sequence length="287" mass="30193">MKSIEIDDDLYAFIASQTKHIGESASQILRRLLLPEDGAALHSVKTPAASLVNNTANSSASSSAKNASASQSADADKKAEVSTTQKQVPSATAISNTATEKATVTRQRKSTAGAAQDDASTSTSVTSSSTSRAKQSPVKKAASAKAAVTSAAPVNKNADSEASSAAQAHDKNDILTLVSKSALSTFTKRVDQFLFVLSAAHKLNADSFERVESIKGKNRTYFATSKEALLENGSSTNPKAIPDSSYWVVTNNNTAKKVSMLEQVLRQLGYSPEVIDSVISRFSSEGK</sequence>
<dbReference type="InterPro" id="IPR026577">
    <property type="entry name" value="SeqA_DNA-bd_C"/>
</dbReference>
<proteinExistence type="predicted"/>
<evidence type="ECO:0000259" key="3">
    <source>
        <dbReference type="Pfam" id="PF17206"/>
    </source>
</evidence>
<dbReference type="AlphaFoldDB" id="A0A6L9MQB4"/>
<dbReference type="Gene3D" id="1.10.1220.10">
    <property type="entry name" value="Met repressor-like"/>
    <property type="match status" value="1"/>
</dbReference>
<name>A0A6L9MQB4_9ALTE</name>
<dbReference type="InterPro" id="IPR033761">
    <property type="entry name" value="SeqA_N"/>
</dbReference>
<dbReference type="Proteomes" id="UP000478837">
    <property type="component" value="Unassembled WGS sequence"/>
</dbReference>
<feature type="domain" description="Replication modulator SeqA C-terminal DNA-binding" evidence="2">
    <location>
        <begin position="174"/>
        <end position="279"/>
    </location>
</feature>
<evidence type="ECO:0000256" key="1">
    <source>
        <dbReference type="SAM" id="MobiDB-lite"/>
    </source>
</evidence>
<dbReference type="Pfam" id="PF17206">
    <property type="entry name" value="SeqA_N"/>
    <property type="match status" value="1"/>
</dbReference>
<evidence type="ECO:0000313" key="4">
    <source>
        <dbReference type="EMBL" id="NDW20434.1"/>
    </source>
</evidence>
<dbReference type="Gene3D" id="1.20.1380.10">
    <property type="entry name" value="Replication modulator SeqA, C-terminal DNA-binding domain"/>
    <property type="match status" value="1"/>
</dbReference>
<protein>
    <submittedName>
        <fullName evidence="4">SeqA protein</fullName>
    </submittedName>
</protein>
<gene>
    <name evidence="4" type="ORF">GTW09_02695</name>
</gene>
<reference evidence="4 5" key="1">
    <citation type="submission" date="2020-01" db="EMBL/GenBank/DDBJ databases">
        <title>Genomes of bacteria type strains.</title>
        <authorList>
            <person name="Chen J."/>
            <person name="Zhu S."/>
            <person name="Yang J."/>
        </authorList>
    </citation>
    <scope>NUCLEOTIDE SEQUENCE [LARGE SCALE GENOMIC DNA]</scope>
    <source>
        <strain evidence="4 5">LMG 22958</strain>
    </source>
</reference>
<dbReference type="InterPro" id="IPR013321">
    <property type="entry name" value="Arc_rbn_hlx_hlx"/>
</dbReference>
<organism evidence="4 5">
    <name type="scientific">Alteromonas hispanica</name>
    <dbReference type="NCBI Taxonomy" id="315421"/>
    <lineage>
        <taxon>Bacteria</taxon>
        <taxon>Pseudomonadati</taxon>
        <taxon>Pseudomonadota</taxon>
        <taxon>Gammaproteobacteria</taxon>
        <taxon>Alteromonadales</taxon>
        <taxon>Alteromonadaceae</taxon>
        <taxon>Alteromonas/Salinimonas group</taxon>
        <taxon>Alteromonas</taxon>
    </lineage>
</organism>
<keyword evidence="5" id="KW-1185">Reference proteome</keyword>